<proteinExistence type="predicted"/>
<accession>A0A8H4QK17</accession>
<name>A0A8H4QK17_9AGAR</name>
<evidence type="ECO:0000313" key="1">
    <source>
        <dbReference type="EMBL" id="KAF4612160.1"/>
    </source>
</evidence>
<dbReference type="Proteomes" id="UP000521872">
    <property type="component" value="Unassembled WGS sequence"/>
</dbReference>
<organism evidence="1 2">
    <name type="scientific">Agrocybe pediades</name>
    <dbReference type="NCBI Taxonomy" id="84607"/>
    <lineage>
        <taxon>Eukaryota</taxon>
        <taxon>Fungi</taxon>
        <taxon>Dikarya</taxon>
        <taxon>Basidiomycota</taxon>
        <taxon>Agaricomycotina</taxon>
        <taxon>Agaricomycetes</taxon>
        <taxon>Agaricomycetidae</taxon>
        <taxon>Agaricales</taxon>
        <taxon>Agaricineae</taxon>
        <taxon>Strophariaceae</taxon>
        <taxon>Agrocybe</taxon>
    </lineage>
</organism>
<protein>
    <recommendedName>
        <fullName evidence="3">F-box domain-containing protein</fullName>
    </recommendedName>
</protein>
<comment type="caution">
    <text evidence="1">The sequence shown here is derived from an EMBL/GenBank/DDBJ whole genome shotgun (WGS) entry which is preliminary data.</text>
</comment>
<dbReference type="EMBL" id="JAACJL010000057">
    <property type="protein sequence ID" value="KAF4612160.1"/>
    <property type="molecule type" value="Genomic_DNA"/>
</dbReference>
<evidence type="ECO:0000313" key="2">
    <source>
        <dbReference type="Proteomes" id="UP000521872"/>
    </source>
</evidence>
<keyword evidence="2" id="KW-1185">Reference proteome</keyword>
<gene>
    <name evidence="1" type="ORF">D9613_004508</name>
</gene>
<sequence>MLCSHCNRPDDGSDFIDLSQLKYTKSKCPINEASCEVCQEILEAEKNVEDAVARLRDALSRHQHLKTQMNHAHSPIIHALPVELVIKIFYSCFSKGMWEEDGQPVPEDALVPLKIGVVCRTWRQVALSLPELWTVITLRRKSYPTAAYALDQYAITTTYIPRSGALPLYVFLLDELEEELEEEDQDQDEMEYWKMSLGLVAQCSYRWKDVTMELSEDSYIHITSQNLQPPNRHLTLGSECWGFDLRQHKLWQESRSGPYHVTLKSPIMFSDFIIDWKRVIRFQAEYWSTKDCLTLLKNAPQLVTCSFTYVSKSQIAEPQHLTHNSLRELSFHTNCLASDFFDHISLKNMEKFEHSLNPRGLRGMQDAPPMLLRFFKRSRFPLTKLSLDASVFTAGDSVPILNTVPSLIHLLMHFSDSLNRGDSDSKIWMESFFQHLVAMDTSTSEGGGSLLPRLERLEFSGKVLEIPWNSVLAIFADPSDPNTAERRPLKTLIFDPDTSVPAPVMDLPVETVARLISLRDAGINIIYRVYLGKGILFPATNWESVVFELMSDSFD</sequence>
<reference evidence="1 2" key="1">
    <citation type="submission" date="2019-12" db="EMBL/GenBank/DDBJ databases">
        <authorList>
            <person name="Floudas D."/>
            <person name="Bentzer J."/>
            <person name="Ahren D."/>
            <person name="Johansson T."/>
            <person name="Persson P."/>
            <person name="Tunlid A."/>
        </authorList>
    </citation>
    <scope>NUCLEOTIDE SEQUENCE [LARGE SCALE GENOMIC DNA]</scope>
    <source>
        <strain evidence="1 2">CBS 102.39</strain>
    </source>
</reference>
<evidence type="ECO:0008006" key="3">
    <source>
        <dbReference type="Google" id="ProtNLM"/>
    </source>
</evidence>
<dbReference type="AlphaFoldDB" id="A0A8H4QK17"/>